<dbReference type="InterPro" id="IPR024011">
    <property type="entry name" value="Biosynth_lucif-like_mOase_dom"/>
</dbReference>
<sequence length="362" mass="41176">MEFSILYFSGDGSTTELDKYKLLLETAKFADQNGFTALWTPERHFHPFGGLYPNPSVISAALAMITKNIQLRSGSVVMPLQHPVRVAEEWAVVDNLSGGRVGLCFAPGWHADDFLLRPENYTERKEVMWRDIEILQKLWQGKENEFVNGSGNKVKVKTFPRPIQPQVPIWVTCQADATFIGAGKIGANVLTSLLYATIDDLAQQISLYRRTVAEHGHDPKSCKVSLMMHTYIGENEQLVKEQVKQPFCNYLKTHFGLVETLAKRINFQFNPESFTEEDRQQLLEFAFERYFQQDRVLIGTPESCRQTIARLTEMGVDEIACLVDFGLEFDTVMTSLNKLTDFKQNYQSIKDASKYSSLSLFG</sequence>
<dbReference type="PANTHER" id="PTHR30137:SF6">
    <property type="entry name" value="LUCIFERASE-LIKE MONOOXYGENASE"/>
    <property type="match status" value="1"/>
</dbReference>
<dbReference type="InterPro" id="IPR050766">
    <property type="entry name" value="Bact_Lucif_Oxidored"/>
</dbReference>
<keyword evidence="3" id="KW-1185">Reference proteome</keyword>
<comment type="caution">
    <text evidence="2">The sequence shown here is derived from an EMBL/GenBank/DDBJ whole genome shotgun (WGS) entry which is preliminary data.</text>
</comment>
<dbReference type="SUPFAM" id="SSF51679">
    <property type="entry name" value="Bacterial luciferase-like"/>
    <property type="match status" value="1"/>
</dbReference>
<dbReference type="InterPro" id="IPR011251">
    <property type="entry name" value="Luciferase-like_dom"/>
</dbReference>
<gene>
    <name evidence="2" type="ORF">H6G06_07660</name>
</gene>
<name>A0A926WH44_9NOST</name>
<dbReference type="EMBL" id="JACJQU010000003">
    <property type="protein sequence ID" value="MBD2293366.1"/>
    <property type="molecule type" value="Genomic_DNA"/>
</dbReference>
<dbReference type="NCBIfam" id="TIGR04020">
    <property type="entry name" value="seco_metab_LLM"/>
    <property type="match status" value="1"/>
</dbReference>
<dbReference type="GO" id="GO:0005829">
    <property type="term" value="C:cytosol"/>
    <property type="evidence" value="ECO:0007669"/>
    <property type="project" value="TreeGrafter"/>
</dbReference>
<dbReference type="Gene3D" id="3.20.20.30">
    <property type="entry name" value="Luciferase-like domain"/>
    <property type="match status" value="1"/>
</dbReference>
<protein>
    <submittedName>
        <fullName evidence="2">LLM class flavin-dependent oxidoreductase</fullName>
    </submittedName>
</protein>
<accession>A0A926WH44</accession>
<evidence type="ECO:0000259" key="1">
    <source>
        <dbReference type="Pfam" id="PF00296"/>
    </source>
</evidence>
<dbReference type="AlphaFoldDB" id="A0A926WH44"/>
<dbReference type="GO" id="GO:0016705">
    <property type="term" value="F:oxidoreductase activity, acting on paired donors, with incorporation or reduction of molecular oxygen"/>
    <property type="evidence" value="ECO:0007669"/>
    <property type="project" value="InterPro"/>
</dbReference>
<dbReference type="InterPro" id="IPR036661">
    <property type="entry name" value="Luciferase-like_sf"/>
</dbReference>
<dbReference type="Proteomes" id="UP000662185">
    <property type="component" value="Unassembled WGS sequence"/>
</dbReference>
<organism evidence="2 3">
    <name type="scientific">Anabaena sphaerica FACHB-251</name>
    <dbReference type="NCBI Taxonomy" id="2692883"/>
    <lineage>
        <taxon>Bacteria</taxon>
        <taxon>Bacillati</taxon>
        <taxon>Cyanobacteriota</taxon>
        <taxon>Cyanophyceae</taxon>
        <taxon>Nostocales</taxon>
        <taxon>Nostocaceae</taxon>
        <taxon>Anabaena</taxon>
    </lineage>
</organism>
<feature type="domain" description="Luciferase-like" evidence="1">
    <location>
        <begin position="1"/>
        <end position="318"/>
    </location>
</feature>
<evidence type="ECO:0000313" key="2">
    <source>
        <dbReference type="EMBL" id="MBD2293366.1"/>
    </source>
</evidence>
<dbReference type="RefSeq" id="WP_190558705.1">
    <property type="nucleotide sequence ID" value="NZ_JACJQU010000003.1"/>
</dbReference>
<dbReference type="PANTHER" id="PTHR30137">
    <property type="entry name" value="LUCIFERASE-LIKE MONOOXYGENASE"/>
    <property type="match status" value="1"/>
</dbReference>
<dbReference type="Pfam" id="PF00296">
    <property type="entry name" value="Bac_luciferase"/>
    <property type="match status" value="1"/>
</dbReference>
<proteinExistence type="predicted"/>
<reference evidence="3" key="1">
    <citation type="journal article" date="2020" name="ISME J.">
        <title>Comparative genomics reveals insights into cyanobacterial evolution and habitat adaptation.</title>
        <authorList>
            <person name="Chen M.Y."/>
            <person name="Teng W.K."/>
            <person name="Zhao L."/>
            <person name="Hu C.X."/>
            <person name="Zhou Y.K."/>
            <person name="Han B.P."/>
            <person name="Song L.R."/>
            <person name="Shu W.S."/>
        </authorList>
    </citation>
    <scope>NUCLEOTIDE SEQUENCE [LARGE SCALE GENOMIC DNA]</scope>
    <source>
        <strain evidence="3">FACHB-251</strain>
    </source>
</reference>
<evidence type="ECO:0000313" key="3">
    <source>
        <dbReference type="Proteomes" id="UP000662185"/>
    </source>
</evidence>